<accession>A0A1S2XHA1</accession>
<name>A0A1S2XHA1_CICAR</name>
<reference evidence="2" key="1">
    <citation type="journal article" date="2013" name="Nat. Biotechnol.">
        <title>Draft genome sequence of chickpea (Cicer arietinum) provides a resource for trait improvement.</title>
        <authorList>
            <person name="Varshney R.K."/>
            <person name="Song C."/>
            <person name="Saxena R.K."/>
            <person name="Azam S."/>
            <person name="Yu S."/>
            <person name="Sharpe A.G."/>
            <person name="Cannon S."/>
            <person name="Baek J."/>
            <person name="Rosen B.D."/>
            <person name="Tar'an B."/>
            <person name="Millan T."/>
            <person name="Zhang X."/>
            <person name="Ramsay L.D."/>
            <person name="Iwata A."/>
            <person name="Wang Y."/>
            <person name="Nelson W."/>
            <person name="Farmer A.D."/>
            <person name="Gaur P.M."/>
            <person name="Soderlund C."/>
            <person name="Penmetsa R.V."/>
            <person name="Xu C."/>
            <person name="Bharti A.K."/>
            <person name="He W."/>
            <person name="Winter P."/>
            <person name="Zhao S."/>
            <person name="Hane J.K."/>
            <person name="Carrasquilla-Garcia N."/>
            <person name="Condie J.A."/>
            <person name="Upadhyaya H.D."/>
            <person name="Luo M.C."/>
            <person name="Thudi M."/>
            <person name="Gowda C.L."/>
            <person name="Singh N.P."/>
            <person name="Lichtenzveig J."/>
            <person name="Gali K.K."/>
            <person name="Rubio J."/>
            <person name="Nadarajan N."/>
            <person name="Dolezel J."/>
            <person name="Bansal K.C."/>
            <person name="Xu X."/>
            <person name="Edwards D."/>
            <person name="Zhang G."/>
            <person name="Kahl G."/>
            <person name="Gil J."/>
            <person name="Singh K.B."/>
            <person name="Datta S.K."/>
            <person name="Jackson S.A."/>
            <person name="Wang J."/>
            <person name="Cook D.R."/>
        </authorList>
    </citation>
    <scope>NUCLEOTIDE SEQUENCE [LARGE SCALE GENOMIC DNA]</scope>
    <source>
        <strain evidence="2">cv. CDC Frontier</strain>
    </source>
</reference>
<evidence type="ECO:0000259" key="1">
    <source>
        <dbReference type="Pfam" id="PF26133"/>
    </source>
</evidence>
<sequence>MDSNNDLDHQNDEVVNTKSYENEVKRGEIIMQKVGWNQNGQPIDPNSSMMHTNPSNEEILDKLKILTEQVAYLVKKNKGKQLPECQREIQLESENGSCNICRKSLPDLFFPTQSMAGKGTLYNTLGEVLHHNPILVGHVKVSPVIALEPLAPLPILDNDGDMMFLREAIGSYVAWPKNLIQAKPTENVKKVDSKNKLTGPQMQKFAAQQMQVHGKNKYAKIQKLDRGKSVVVPKISHSRLS</sequence>
<dbReference type="OrthoDB" id="1426731at2759"/>
<organism evidence="2 3">
    <name type="scientific">Cicer arietinum</name>
    <name type="common">Chickpea</name>
    <name type="synonym">Garbanzo</name>
    <dbReference type="NCBI Taxonomy" id="3827"/>
    <lineage>
        <taxon>Eukaryota</taxon>
        <taxon>Viridiplantae</taxon>
        <taxon>Streptophyta</taxon>
        <taxon>Embryophyta</taxon>
        <taxon>Tracheophyta</taxon>
        <taxon>Spermatophyta</taxon>
        <taxon>Magnoliopsida</taxon>
        <taxon>eudicotyledons</taxon>
        <taxon>Gunneridae</taxon>
        <taxon>Pentapetalae</taxon>
        <taxon>rosids</taxon>
        <taxon>fabids</taxon>
        <taxon>Fabales</taxon>
        <taxon>Fabaceae</taxon>
        <taxon>Papilionoideae</taxon>
        <taxon>50 kb inversion clade</taxon>
        <taxon>NPAAA clade</taxon>
        <taxon>Hologalegina</taxon>
        <taxon>IRL clade</taxon>
        <taxon>Cicereae</taxon>
        <taxon>Cicer</taxon>
    </lineage>
</organism>
<dbReference type="PaxDb" id="3827-XP_004488443.1"/>
<proteinExistence type="predicted"/>
<dbReference type="AlphaFoldDB" id="A0A1S2XHA1"/>
<feature type="domain" description="DUF8039" evidence="1">
    <location>
        <begin position="112"/>
        <end position="182"/>
    </location>
</feature>
<dbReference type="Proteomes" id="UP000087171">
    <property type="component" value="Chromosome Ca1"/>
</dbReference>
<dbReference type="RefSeq" id="XP_004488443.1">
    <property type="nucleotide sequence ID" value="XM_004488386.1"/>
</dbReference>
<keyword evidence="2" id="KW-1185">Reference proteome</keyword>
<reference evidence="3" key="2">
    <citation type="submission" date="2025-08" db="UniProtKB">
        <authorList>
            <consortium name="RefSeq"/>
        </authorList>
    </citation>
    <scope>IDENTIFICATION</scope>
    <source>
        <tissue evidence="3">Etiolated seedlings</tissue>
    </source>
</reference>
<protein>
    <submittedName>
        <fullName evidence="3">Uncharacterized protein LOC101491713</fullName>
    </submittedName>
</protein>
<dbReference type="Pfam" id="PF26133">
    <property type="entry name" value="DUF8039"/>
    <property type="match status" value="1"/>
</dbReference>
<evidence type="ECO:0000313" key="2">
    <source>
        <dbReference type="Proteomes" id="UP000087171"/>
    </source>
</evidence>
<evidence type="ECO:0000313" key="3">
    <source>
        <dbReference type="RefSeq" id="XP_004488443.1"/>
    </source>
</evidence>
<dbReference type="InterPro" id="IPR058352">
    <property type="entry name" value="DUF8039"/>
</dbReference>
<gene>
    <name evidence="3" type="primary">LOC101491713</name>
</gene>